<dbReference type="Proteomes" id="UP000094669">
    <property type="component" value="Unassembled WGS sequence"/>
</dbReference>
<sequence>MSSSFSLKGKRVFLLAAFLFSLSHCFFAVDWSRGAGPKGKERAVLQDVPDTDEANLSHEELKRAGKKPIFKSEEERRLFEVMSAEGGDSKTAKNCTVLYNSCKDKCWKEFPIPSVETVFTAISVDRKRWNCVGTCQNVCNHFDPASSGGSMPNSGKGNYANPNAPRY</sequence>
<comment type="caution">
    <text evidence="3">The sequence shown here is derived from an EMBL/GenBank/DDBJ whole genome shotgun (WGS) entry which is preliminary data.</text>
</comment>
<evidence type="ECO:0000313" key="4">
    <source>
        <dbReference type="Proteomes" id="UP000094669"/>
    </source>
</evidence>
<accession>A0ABX4YI86</accession>
<keyword evidence="2" id="KW-0732">Signal</keyword>
<organism evidence="3 4">
    <name type="scientific">Leptospira inadai serovar Lyme</name>
    <dbReference type="NCBI Taxonomy" id="293084"/>
    <lineage>
        <taxon>Bacteria</taxon>
        <taxon>Pseudomonadati</taxon>
        <taxon>Spirochaetota</taxon>
        <taxon>Spirochaetia</taxon>
        <taxon>Leptospirales</taxon>
        <taxon>Leptospiraceae</taxon>
        <taxon>Leptospira</taxon>
    </lineage>
</organism>
<dbReference type="NCBIfam" id="NF047531">
    <property type="entry name" value="LIC_10730_fam"/>
    <property type="match status" value="1"/>
</dbReference>
<feature type="signal peptide" evidence="2">
    <location>
        <begin position="1"/>
        <end position="28"/>
    </location>
</feature>
<dbReference type="EMBL" id="MCRM02000009">
    <property type="protein sequence ID" value="PNV74975.1"/>
    <property type="molecule type" value="Genomic_DNA"/>
</dbReference>
<gene>
    <name evidence="3" type="ORF">BES34_010400</name>
</gene>
<reference evidence="3" key="1">
    <citation type="submission" date="2018-01" db="EMBL/GenBank/DDBJ databases">
        <title>Genomic characterization of Leptospira inadai serogroup Lyme isolated from captured rat in Brazil and comparative analysis with human reference strain.</title>
        <authorList>
            <person name="Moreno L.Z."/>
            <person name="Loureiro A.P."/>
            <person name="Miraglia F."/>
            <person name="Kremer F.S."/>
            <person name="Eslabao M.R."/>
            <person name="Dellagostin O.A."/>
            <person name="Lilenbaum W."/>
            <person name="Moreno A.M."/>
        </authorList>
    </citation>
    <scope>NUCLEOTIDE SEQUENCE [LARGE SCALE GENOMIC DNA]</scope>
    <source>
        <strain evidence="3">M34/99</strain>
    </source>
</reference>
<evidence type="ECO:0000313" key="3">
    <source>
        <dbReference type="EMBL" id="PNV74975.1"/>
    </source>
</evidence>
<evidence type="ECO:0008006" key="5">
    <source>
        <dbReference type="Google" id="ProtNLM"/>
    </source>
</evidence>
<keyword evidence="4" id="KW-1185">Reference proteome</keyword>
<evidence type="ECO:0000256" key="2">
    <source>
        <dbReference type="SAM" id="SignalP"/>
    </source>
</evidence>
<feature type="chain" id="PRO_5045186384" description="Lipoprotein" evidence="2">
    <location>
        <begin position="29"/>
        <end position="167"/>
    </location>
</feature>
<feature type="compositionally biased region" description="Polar residues" evidence="1">
    <location>
        <begin position="147"/>
        <end position="156"/>
    </location>
</feature>
<name>A0ABX4YI86_9LEPT</name>
<proteinExistence type="predicted"/>
<feature type="region of interest" description="Disordered" evidence="1">
    <location>
        <begin position="146"/>
        <end position="167"/>
    </location>
</feature>
<protein>
    <recommendedName>
        <fullName evidence="5">Lipoprotein</fullName>
    </recommendedName>
</protein>
<evidence type="ECO:0000256" key="1">
    <source>
        <dbReference type="SAM" id="MobiDB-lite"/>
    </source>
</evidence>
<dbReference type="RefSeq" id="WP_010414697.1">
    <property type="nucleotide sequence ID" value="NZ_MCRM02000009.1"/>
</dbReference>